<dbReference type="Gene3D" id="3.40.1350.10">
    <property type="match status" value="1"/>
</dbReference>
<comment type="caution">
    <text evidence="1">The sequence shown here is derived from an EMBL/GenBank/DDBJ whole genome shotgun (WGS) entry which is preliminary data.</text>
</comment>
<evidence type="ECO:0000313" key="1">
    <source>
        <dbReference type="EMBL" id="TQF02000.1"/>
    </source>
</evidence>
<protein>
    <recommendedName>
        <fullName evidence="3">DUF5655 domain-containing protein</fullName>
    </recommendedName>
</protein>
<reference evidence="1 2" key="1">
    <citation type="submission" date="2019-06" db="EMBL/GenBank/DDBJ databases">
        <title>Description of Kitasatospora acidophila sp. nov. isolated from pine grove soil, and reclassification of Streptomyces novaecaesareae to Kitasatospora novaeceasareae comb. nov.</title>
        <authorList>
            <person name="Kim M.J."/>
        </authorList>
    </citation>
    <scope>NUCLEOTIDE SEQUENCE [LARGE SCALE GENOMIC DNA]</scope>
    <source>
        <strain evidence="1 2">MMS16-CNU292</strain>
    </source>
</reference>
<gene>
    <name evidence="1" type="ORF">E6W39_06565</name>
</gene>
<proteinExistence type="predicted"/>
<name>A0A540VZ23_9ACTN</name>
<organism evidence="1 2">
    <name type="scientific">Kitasatospora acidiphila</name>
    <dbReference type="NCBI Taxonomy" id="2567942"/>
    <lineage>
        <taxon>Bacteria</taxon>
        <taxon>Bacillati</taxon>
        <taxon>Actinomycetota</taxon>
        <taxon>Actinomycetes</taxon>
        <taxon>Kitasatosporales</taxon>
        <taxon>Streptomycetaceae</taxon>
        <taxon>Kitasatospora</taxon>
    </lineage>
</organism>
<dbReference type="RefSeq" id="WP_141632716.1">
    <property type="nucleotide sequence ID" value="NZ_VIGB01000003.1"/>
</dbReference>
<dbReference type="InterPro" id="IPR011856">
    <property type="entry name" value="tRNA_endonuc-like_dom_sf"/>
</dbReference>
<dbReference type="OrthoDB" id="9798761at2"/>
<dbReference type="AlphaFoldDB" id="A0A540VZ23"/>
<dbReference type="EMBL" id="VIGB01000003">
    <property type="protein sequence ID" value="TQF02000.1"/>
    <property type="molecule type" value="Genomic_DNA"/>
</dbReference>
<evidence type="ECO:0000313" key="2">
    <source>
        <dbReference type="Proteomes" id="UP000319103"/>
    </source>
</evidence>
<dbReference type="GO" id="GO:0003676">
    <property type="term" value="F:nucleic acid binding"/>
    <property type="evidence" value="ECO:0007669"/>
    <property type="project" value="InterPro"/>
</dbReference>
<evidence type="ECO:0008006" key="3">
    <source>
        <dbReference type="Google" id="ProtNLM"/>
    </source>
</evidence>
<dbReference type="Proteomes" id="UP000319103">
    <property type="component" value="Unassembled WGS sequence"/>
</dbReference>
<sequence>MADLKIFQRDADGREVELRGSTVARERELQRRVEGALEEMLGVRLLASEYSTGDWHRGRIDTLGLDEDNVPVIIEFKRGRDAGIITQATSYLVWMKAHRHEVEALVRRRLGNKVAGAVDWRRPRVICVAGEFSRHDRAAASLHQREHRVDLVRYRVFGPDLLTLQLVETVPGFGVPMESAELVSEVAAEPEATATLASDQVEVPETLAELYGELDEVLTGAGELEVVVLRHYIAYRRMLNVASVIFRPSASHRAILMYLRLDPDTVKLEDGFTRDVRRIGHLGTGDLEVRIASSADVEKAVPLIRRAVEES</sequence>
<accession>A0A540VZ23</accession>
<keyword evidence="2" id="KW-1185">Reference proteome</keyword>